<dbReference type="Gene3D" id="1.25.40.720">
    <property type="entry name" value="Telomere length regulation protein 2, C-terminal domain"/>
    <property type="match status" value="2"/>
</dbReference>
<dbReference type="OrthoDB" id="10258062at2759"/>
<dbReference type="PANTHER" id="PTHR15830">
    <property type="entry name" value="TELOMERE LENGTH REGULATION PROTEIN TEL2 FAMILY MEMBER"/>
    <property type="match status" value="1"/>
</dbReference>
<comment type="caution">
    <text evidence="4">The sequence shown here is derived from an EMBL/GenBank/DDBJ whole genome shotgun (WGS) entry which is preliminary data.</text>
</comment>
<organism evidence="4 5">
    <name type="scientific">Patellaria atrata CBS 101060</name>
    <dbReference type="NCBI Taxonomy" id="1346257"/>
    <lineage>
        <taxon>Eukaryota</taxon>
        <taxon>Fungi</taxon>
        <taxon>Dikarya</taxon>
        <taxon>Ascomycota</taxon>
        <taxon>Pezizomycotina</taxon>
        <taxon>Dothideomycetes</taxon>
        <taxon>Dothideomycetes incertae sedis</taxon>
        <taxon>Patellariales</taxon>
        <taxon>Patellariaceae</taxon>
        <taxon>Patellaria</taxon>
    </lineage>
</organism>
<feature type="region of interest" description="Disordered" evidence="2">
    <location>
        <begin position="568"/>
        <end position="590"/>
    </location>
</feature>
<evidence type="ECO:0000259" key="3">
    <source>
        <dbReference type="Pfam" id="PF10193"/>
    </source>
</evidence>
<comment type="similarity">
    <text evidence="1">Belongs to the TEL2 family.</text>
</comment>
<evidence type="ECO:0000256" key="1">
    <source>
        <dbReference type="ARBA" id="ARBA00006133"/>
    </source>
</evidence>
<dbReference type="FunFam" id="1.25.40.720:FF:000007">
    <property type="entry name" value="WGS project CABT00000000 data, contig 2.6"/>
    <property type="match status" value="1"/>
</dbReference>
<name>A0A9P4VNN4_9PEZI</name>
<sequence length="962" mass="107222">MDDFLTPVKTTPLTESTENGLSLSKETKLTTNKPITSAEDIIDVLRSQPDGQQLQDVLSYINHGGARNFLQITVPGPVSSQLINALVTIIIPDFWESLGKQKSQRLIKQDIITCLRNTSGIGAIVARLKALVLESKQKKGRGERKSVVQHISNLLEVLELVLHDGNTTYEIWKSIYFHIASPLQRTLIWKEFVSLVASGKVLTASAQAEDVLKESKEVPSVNRAWIATGSDTSKWLGRNIVLMLGSKDADDDTYQTDLSLLLRKSMTLGYLDSLVGEIICSTVLTQGKSVVALSKLVSKLLLHEQKKFIVSVLSVISGQFLKFSNSNVNEKEGETPKDISGSAALLAGLLSDNERLLEIVVTWTTSATTAGLNSSVRMLRVAFAVLSDNEDSLQQILEKNLDIFGDQLFIKHTPILQQEALAQRLLLACGYVHRKQPIALLMIARSSTHGSGMTNRIAASSPRARFLGMVVGVAISELVDKPESRMKFDFDESEKTEVEYLTDLTRIKDNIGTIEDLKMDEREPQKRSKQILTTQKANLESVKSNAKSSSKITEIKVPRVVEILDDSEDDDLVPYSKPDSDPEDDTEDATLVQRNKPIAPVYVRDLIAGLKDSENYDRHILALQTSTSLIRRKSNFGKEVIDHIHDLASTLVGLQDNFDIEKFHEMRQQAMVATLLAQPAEMGQWFAKAFFEGDYSLSQRVTLLTTMGLGARELAGYSSDDTNTPAVQSFPSKKLPERLHKIYATEISPVESISKRLQRSVMEPLALDAADRLSGPSVLKVRTFSSRMEVEKKRKKVIPNELAKIVSQSFFFPLTGRWWTHLQAYGNQSLYFSPIVLPVYLKTLAIILHASGPSTHSLPQMTSELWDLLLSIRSNADEPAILEAWLFAVLMSLEVNEDKQRLAQDHAKALLEIQGWMKLVFDRLGRGDEDERIRSLAAGVLVRCGEVIEKYQRLLLGDLLDY</sequence>
<dbReference type="EMBL" id="MU006103">
    <property type="protein sequence ID" value="KAF2836445.1"/>
    <property type="molecule type" value="Genomic_DNA"/>
</dbReference>
<feature type="domain" description="Telomere length regulation protein conserved" evidence="3">
    <location>
        <begin position="600"/>
        <end position="711"/>
    </location>
</feature>
<dbReference type="GO" id="GO:0051083">
    <property type="term" value="P:'de novo' cotranslational protein folding"/>
    <property type="evidence" value="ECO:0007669"/>
    <property type="project" value="TreeGrafter"/>
</dbReference>
<dbReference type="InterPro" id="IPR038528">
    <property type="entry name" value="TEL2_C_sf"/>
</dbReference>
<dbReference type="PANTHER" id="PTHR15830:SF10">
    <property type="entry name" value="TELOMERE LENGTH REGULATION PROTEIN TEL2 HOMOLOG"/>
    <property type="match status" value="1"/>
</dbReference>
<evidence type="ECO:0000313" key="4">
    <source>
        <dbReference type="EMBL" id="KAF2836445.1"/>
    </source>
</evidence>
<reference evidence="4" key="1">
    <citation type="journal article" date="2020" name="Stud. Mycol.">
        <title>101 Dothideomycetes genomes: a test case for predicting lifestyles and emergence of pathogens.</title>
        <authorList>
            <person name="Haridas S."/>
            <person name="Albert R."/>
            <person name="Binder M."/>
            <person name="Bloem J."/>
            <person name="Labutti K."/>
            <person name="Salamov A."/>
            <person name="Andreopoulos B."/>
            <person name="Baker S."/>
            <person name="Barry K."/>
            <person name="Bills G."/>
            <person name="Bluhm B."/>
            <person name="Cannon C."/>
            <person name="Castanera R."/>
            <person name="Culley D."/>
            <person name="Daum C."/>
            <person name="Ezra D."/>
            <person name="Gonzalez J."/>
            <person name="Henrissat B."/>
            <person name="Kuo A."/>
            <person name="Liang C."/>
            <person name="Lipzen A."/>
            <person name="Lutzoni F."/>
            <person name="Magnuson J."/>
            <person name="Mondo S."/>
            <person name="Nolan M."/>
            <person name="Ohm R."/>
            <person name="Pangilinan J."/>
            <person name="Park H.-J."/>
            <person name="Ramirez L."/>
            <person name="Alfaro M."/>
            <person name="Sun H."/>
            <person name="Tritt A."/>
            <person name="Yoshinaga Y."/>
            <person name="Zwiers L.-H."/>
            <person name="Turgeon B."/>
            <person name="Goodwin S."/>
            <person name="Spatafora J."/>
            <person name="Crous P."/>
            <person name="Grigoriev I."/>
        </authorList>
    </citation>
    <scope>NUCLEOTIDE SEQUENCE</scope>
    <source>
        <strain evidence="4">CBS 101060</strain>
    </source>
</reference>
<feature type="compositionally biased region" description="Polar residues" evidence="2">
    <location>
        <begin position="8"/>
        <end position="20"/>
    </location>
</feature>
<dbReference type="GO" id="GO:0005829">
    <property type="term" value="C:cytosol"/>
    <property type="evidence" value="ECO:0007669"/>
    <property type="project" value="TreeGrafter"/>
</dbReference>
<proteinExistence type="inferred from homology"/>
<keyword evidence="5" id="KW-1185">Reference proteome</keyword>
<evidence type="ECO:0000313" key="5">
    <source>
        <dbReference type="Proteomes" id="UP000799429"/>
    </source>
</evidence>
<gene>
    <name evidence="4" type="ORF">M501DRAFT_996622</name>
</gene>
<protein>
    <recommendedName>
        <fullName evidence="3">Telomere length regulation protein conserved domain-containing protein</fullName>
    </recommendedName>
</protein>
<dbReference type="Pfam" id="PF10193">
    <property type="entry name" value="Telomere_reg-2"/>
    <property type="match status" value="1"/>
</dbReference>
<evidence type="ECO:0000256" key="2">
    <source>
        <dbReference type="SAM" id="MobiDB-lite"/>
    </source>
</evidence>
<feature type="region of interest" description="Disordered" evidence="2">
    <location>
        <begin position="1"/>
        <end position="20"/>
    </location>
</feature>
<dbReference type="FunFam" id="1.25.40.720:FF:000004">
    <property type="entry name" value="WGS project CABT00000000 data, contig 2.6"/>
    <property type="match status" value="1"/>
</dbReference>
<dbReference type="GO" id="GO:0042162">
    <property type="term" value="F:telomeric DNA binding"/>
    <property type="evidence" value="ECO:0007669"/>
    <property type="project" value="TreeGrafter"/>
</dbReference>
<dbReference type="InterPro" id="IPR051970">
    <property type="entry name" value="TEL2_Regulation"/>
</dbReference>
<dbReference type="AlphaFoldDB" id="A0A9P4VNN4"/>
<accession>A0A9P4VNN4</accession>
<dbReference type="GO" id="GO:0051879">
    <property type="term" value="F:Hsp90 protein binding"/>
    <property type="evidence" value="ECO:0007669"/>
    <property type="project" value="TreeGrafter"/>
</dbReference>
<dbReference type="InterPro" id="IPR019337">
    <property type="entry name" value="Telomere_length_regulation_dom"/>
</dbReference>
<dbReference type="Proteomes" id="UP000799429">
    <property type="component" value="Unassembled WGS sequence"/>
</dbReference>